<evidence type="ECO:0008006" key="3">
    <source>
        <dbReference type="Google" id="ProtNLM"/>
    </source>
</evidence>
<gene>
    <name evidence="1" type="ORF">PMAYCL1PPCAC_32963</name>
</gene>
<name>A0AAN5DGD7_9BILA</name>
<organism evidence="1 2">
    <name type="scientific">Pristionchus mayeri</name>
    <dbReference type="NCBI Taxonomy" id="1317129"/>
    <lineage>
        <taxon>Eukaryota</taxon>
        <taxon>Metazoa</taxon>
        <taxon>Ecdysozoa</taxon>
        <taxon>Nematoda</taxon>
        <taxon>Chromadorea</taxon>
        <taxon>Rhabditida</taxon>
        <taxon>Rhabditina</taxon>
        <taxon>Diplogasteromorpha</taxon>
        <taxon>Diplogasteroidea</taxon>
        <taxon>Neodiplogasteridae</taxon>
        <taxon>Pristionchus</taxon>
    </lineage>
</organism>
<dbReference type="Proteomes" id="UP001328107">
    <property type="component" value="Unassembled WGS sequence"/>
</dbReference>
<protein>
    <recommendedName>
        <fullName evidence="3">Apple domain-containing protein</fullName>
    </recommendedName>
</protein>
<feature type="non-terminal residue" evidence="1">
    <location>
        <position position="1"/>
    </location>
</feature>
<comment type="caution">
    <text evidence="1">The sequence shown here is derived from an EMBL/GenBank/DDBJ whole genome shotgun (WGS) entry which is preliminary data.</text>
</comment>
<proteinExistence type="predicted"/>
<accession>A0AAN5DGD7</accession>
<keyword evidence="2" id="KW-1185">Reference proteome</keyword>
<evidence type="ECO:0000313" key="2">
    <source>
        <dbReference type="Proteomes" id="UP001328107"/>
    </source>
</evidence>
<dbReference type="AlphaFoldDB" id="A0AAN5DGD7"/>
<dbReference type="EMBL" id="BTRK01000006">
    <property type="protein sequence ID" value="GMR62768.1"/>
    <property type="molecule type" value="Genomic_DNA"/>
</dbReference>
<evidence type="ECO:0000313" key="1">
    <source>
        <dbReference type="EMBL" id="GMR62768.1"/>
    </source>
</evidence>
<reference evidence="2" key="1">
    <citation type="submission" date="2022-10" db="EMBL/GenBank/DDBJ databases">
        <title>Genome assembly of Pristionchus species.</title>
        <authorList>
            <person name="Yoshida K."/>
            <person name="Sommer R.J."/>
        </authorList>
    </citation>
    <scope>NUCLEOTIDE SEQUENCE [LARGE SCALE GENOMIC DNA]</scope>
    <source>
        <strain evidence="2">RS5460</strain>
    </source>
</reference>
<dbReference type="SUPFAM" id="SSF57414">
    <property type="entry name" value="Hairpin loop containing domain-like"/>
    <property type="match status" value="1"/>
</dbReference>
<sequence length="237" mass="26703">LFRAIQSVAQKPSKTKNHGNKVCRNVGLRPVQTSKQEMPAPPHRKKLTILPEYIIGMSHALLAILMIVRVVGSLSHQWSFVKQSHSKSAMILLEMKDMDTERACQVECGNNEMCKAISYASRTCILLGEENPEMVCSGVVTVATKQPKTVERTNRIEEMGSDRCARELFPDITILDGTEGVCPRDNHMLIIRGVHENGKRMTFDNDKGNVLRFYGERNMWSLEFVETGLKTWLVAVS</sequence>